<feature type="compositionally biased region" description="Polar residues" evidence="6">
    <location>
        <begin position="80"/>
        <end position="92"/>
    </location>
</feature>
<evidence type="ECO:0000313" key="8">
    <source>
        <dbReference type="Proteomes" id="UP000812966"/>
    </source>
</evidence>
<dbReference type="GO" id="GO:0000976">
    <property type="term" value="F:transcription cis-regulatory region binding"/>
    <property type="evidence" value="ECO:0007669"/>
    <property type="project" value="TreeGrafter"/>
</dbReference>
<dbReference type="Proteomes" id="UP000812966">
    <property type="component" value="Unassembled WGS sequence"/>
</dbReference>
<dbReference type="GO" id="GO:0005634">
    <property type="term" value="C:nucleus"/>
    <property type="evidence" value="ECO:0007669"/>
    <property type="project" value="UniProtKB-SubCell"/>
</dbReference>
<dbReference type="EMBL" id="JABELV010000223">
    <property type="protein sequence ID" value="KAG7527856.1"/>
    <property type="molecule type" value="Genomic_DNA"/>
</dbReference>
<evidence type="ECO:0008006" key="9">
    <source>
        <dbReference type="Google" id="ProtNLM"/>
    </source>
</evidence>
<evidence type="ECO:0000256" key="4">
    <source>
        <dbReference type="ARBA" id="ARBA00023163"/>
    </source>
</evidence>
<dbReference type="InterPro" id="IPR051089">
    <property type="entry name" value="prtT"/>
</dbReference>
<gene>
    <name evidence="7" type="ORF">FFLO_06546</name>
</gene>
<dbReference type="PANTHER" id="PTHR31845:SF19">
    <property type="entry name" value="TRANSCRIPTION FACTOR DOMAIN-CONTAINING PROTEIN"/>
    <property type="match status" value="1"/>
</dbReference>
<keyword evidence="8" id="KW-1185">Reference proteome</keyword>
<comment type="caution">
    <text evidence="7">The sequence shown here is derived from an EMBL/GenBank/DDBJ whole genome shotgun (WGS) entry which is preliminary data.</text>
</comment>
<keyword evidence="5" id="KW-0539">Nucleus</keyword>
<dbReference type="PANTHER" id="PTHR31845">
    <property type="entry name" value="FINGER DOMAIN PROTEIN, PUTATIVE-RELATED"/>
    <property type="match status" value="1"/>
</dbReference>
<comment type="subcellular location">
    <subcellularLocation>
        <location evidence="1">Nucleus</location>
    </subcellularLocation>
</comment>
<evidence type="ECO:0000256" key="2">
    <source>
        <dbReference type="ARBA" id="ARBA00023015"/>
    </source>
</evidence>
<evidence type="ECO:0000256" key="6">
    <source>
        <dbReference type="SAM" id="MobiDB-lite"/>
    </source>
</evidence>
<organism evidence="7 8">
    <name type="scientific">Filobasidium floriforme</name>
    <dbReference type="NCBI Taxonomy" id="5210"/>
    <lineage>
        <taxon>Eukaryota</taxon>
        <taxon>Fungi</taxon>
        <taxon>Dikarya</taxon>
        <taxon>Basidiomycota</taxon>
        <taxon>Agaricomycotina</taxon>
        <taxon>Tremellomycetes</taxon>
        <taxon>Filobasidiales</taxon>
        <taxon>Filobasidiaceae</taxon>
        <taxon>Filobasidium</taxon>
    </lineage>
</organism>
<keyword evidence="2" id="KW-0805">Transcription regulation</keyword>
<feature type="compositionally biased region" description="Basic and acidic residues" evidence="6">
    <location>
        <begin position="129"/>
        <end position="153"/>
    </location>
</feature>
<feature type="compositionally biased region" description="Low complexity" evidence="6">
    <location>
        <begin position="53"/>
        <end position="68"/>
    </location>
</feature>
<keyword evidence="3" id="KW-0238">DNA-binding</keyword>
<dbReference type="AlphaFoldDB" id="A0A8K0JF59"/>
<evidence type="ECO:0000313" key="7">
    <source>
        <dbReference type="EMBL" id="KAG7527856.1"/>
    </source>
</evidence>
<accession>A0A8K0JF59</accession>
<sequence>MDVASDTDARYQGEVNGNADLTARMRVVGSPLHSNSAQVPFPFPPYTVEVPLSPQAQPQSQPPSQSQALERHPRRVDLTSDYSTGPPSTSWNHVDVSPIDRDLGHLPNGFPPPSSGSGSGSDPGPRSQLLRDETTDSHGAIDWDAPRVEHSDELSGGDRSAAADMEGGRRAMGKGPGSGLGLGSGHGFPAEDLVEMGFLSEAEALALYSSFMNNLNPIIALFDATYHTMTSVRTRSTGLFAAIIFASSRFFLPSLARSLQSHARTLVYRHVARGHATLETVQALCVLVHWKYTSDTTEWLDLGNAVRMAQQLRLHDTKNWVMDDSGASLDAERTWLFRGLIASTTHSLFKDNMPSMIQEDAVFNIDLWLRRHRHQLIAGDYQLGLQYDWIPLARMLSTARAHSADPLMWSFGLSILGMAESTLARIRSKWCSLAQDDPTRHLDPVEFQLNSVVLAFLHVHIVWYRYKMTLGEDDGSIQKVIVQVESAYGYLDAMIESGSLRYWCDSRALLICQGAIMLQEIYPKCREYERSRLDALSQQVFQRVSQLVGTDLDTPCACVAGAFETLSKKSTMGSSAWATVIGSGPANPAMDDVAFWLMIMATLSLPEPIFPTYPRNLA</sequence>
<name>A0A8K0JF59_9TREE</name>
<keyword evidence="4" id="KW-0804">Transcription</keyword>
<dbReference type="GO" id="GO:0000981">
    <property type="term" value="F:DNA-binding transcription factor activity, RNA polymerase II-specific"/>
    <property type="evidence" value="ECO:0007669"/>
    <property type="project" value="TreeGrafter"/>
</dbReference>
<evidence type="ECO:0000256" key="5">
    <source>
        <dbReference type="ARBA" id="ARBA00023242"/>
    </source>
</evidence>
<dbReference type="CDD" id="cd12148">
    <property type="entry name" value="fungal_TF_MHR"/>
    <property type="match status" value="1"/>
</dbReference>
<evidence type="ECO:0000256" key="1">
    <source>
        <dbReference type="ARBA" id="ARBA00004123"/>
    </source>
</evidence>
<protein>
    <recommendedName>
        <fullName evidence="9">Transcription factor domain-containing protein</fullName>
    </recommendedName>
</protein>
<reference evidence="7" key="1">
    <citation type="submission" date="2020-04" db="EMBL/GenBank/DDBJ databases">
        <title>Analysis of mating type loci in Filobasidium floriforme.</title>
        <authorList>
            <person name="Nowrousian M."/>
        </authorList>
    </citation>
    <scope>NUCLEOTIDE SEQUENCE</scope>
    <source>
        <strain evidence="7">CBS 6242</strain>
    </source>
</reference>
<feature type="compositionally biased region" description="Basic and acidic residues" evidence="6">
    <location>
        <begin position="69"/>
        <end position="78"/>
    </location>
</feature>
<feature type="compositionally biased region" description="Gly residues" evidence="6">
    <location>
        <begin position="174"/>
        <end position="183"/>
    </location>
</feature>
<proteinExistence type="predicted"/>
<evidence type="ECO:0000256" key="3">
    <source>
        <dbReference type="ARBA" id="ARBA00023125"/>
    </source>
</evidence>
<feature type="region of interest" description="Disordered" evidence="6">
    <location>
        <begin position="1"/>
        <end position="183"/>
    </location>
</feature>